<feature type="active site" description="Tele-AMP-histidine intermediate" evidence="1">
    <location>
        <position position="116"/>
    </location>
</feature>
<dbReference type="GO" id="GO:0003824">
    <property type="term" value="F:catalytic activity"/>
    <property type="evidence" value="ECO:0007669"/>
    <property type="project" value="InterPro"/>
</dbReference>
<gene>
    <name evidence="5" type="ORF">UU34_C0002G0028</name>
</gene>
<dbReference type="PROSITE" id="PS51084">
    <property type="entry name" value="HIT_2"/>
    <property type="match status" value="1"/>
</dbReference>
<feature type="short sequence motif" description="Histidine triad motif" evidence="2 3">
    <location>
        <begin position="114"/>
        <end position="118"/>
    </location>
</feature>
<evidence type="ECO:0000313" key="5">
    <source>
        <dbReference type="EMBL" id="KKR87911.1"/>
    </source>
</evidence>
<evidence type="ECO:0000256" key="2">
    <source>
        <dbReference type="PIRSR" id="PIRSR601310-3"/>
    </source>
</evidence>
<comment type="caution">
    <text evidence="5">The sequence shown here is derived from an EMBL/GenBank/DDBJ whole genome shotgun (WGS) entry which is preliminary data.</text>
</comment>
<proteinExistence type="predicted"/>
<dbReference type="Gene3D" id="3.30.428.10">
    <property type="entry name" value="HIT-like"/>
    <property type="match status" value="1"/>
</dbReference>
<organism evidence="5 6">
    <name type="scientific">Candidatus Curtissbacteria bacterium GW2011_GWA1_41_11</name>
    <dbReference type="NCBI Taxonomy" id="1618409"/>
    <lineage>
        <taxon>Bacteria</taxon>
        <taxon>Candidatus Curtissiibacteriota</taxon>
    </lineage>
</organism>
<dbReference type="InterPro" id="IPR036265">
    <property type="entry name" value="HIT-like_sf"/>
</dbReference>
<sequence>MLNKARWIVKETKLRLNYMTSKECIFCKIVKGEIKSKLIAETDMVIVLNDINPVAKVHILIVPKKHIESVSTVSADDGGDLVEMFMAAIEIANKNKLSAYRLSFNAGRYQHIGHLHMHLLAGSKIQWNRL</sequence>
<dbReference type="InterPro" id="IPR001310">
    <property type="entry name" value="Histidine_triad_HIT"/>
</dbReference>
<name>A0A0G0UK56_9BACT</name>
<evidence type="ECO:0000259" key="4">
    <source>
        <dbReference type="PROSITE" id="PS51084"/>
    </source>
</evidence>
<dbReference type="PANTHER" id="PTHR23089">
    <property type="entry name" value="HISTIDINE TRIAD HIT PROTEIN"/>
    <property type="match status" value="1"/>
</dbReference>
<dbReference type="Pfam" id="PF11969">
    <property type="entry name" value="DcpS_C"/>
    <property type="match status" value="1"/>
</dbReference>
<dbReference type="PRINTS" id="PR00332">
    <property type="entry name" value="HISTRIAD"/>
</dbReference>
<dbReference type="InterPro" id="IPR011146">
    <property type="entry name" value="HIT-like"/>
</dbReference>
<evidence type="ECO:0000256" key="3">
    <source>
        <dbReference type="PROSITE-ProRule" id="PRU00464"/>
    </source>
</evidence>
<evidence type="ECO:0000313" key="6">
    <source>
        <dbReference type="Proteomes" id="UP000034854"/>
    </source>
</evidence>
<accession>A0A0G0UK56</accession>
<reference evidence="5 6" key="1">
    <citation type="journal article" date="2015" name="Nature">
        <title>rRNA introns, odd ribosomes, and small enigmatic genomes across a large radiation of phyla.</title>
        <authorList>
            <person name="Brown C.T."/>
            <person name="Hug L.A."/>
            <person name="Thomas B.C."/>
            <person name="Sharon I."/>
            <person name="Castelle C.J."/>
            <person name="Singh A."/>
            <person name="Wilkins M.J."/>
            <person name="Williams K.H."/>
            <person name="Banfield J.F."/>
        </authorList>
    </citation>
    <scope>NUCLEOTIDE SEQUENCE [LARGE SCALE GENOMIC DNA]</scope>
</reference>
<feature type="domain" description="HIT" evidence="4">
    <location>
        <begin position="25"/>
        <end position="130"/>
    </location>
</feature>
<dbReference type="SUPFAM" id="SSF54197">
    <property type="entry name" value="HIT-like"/>
    <property type="match status" value="1"/>
</dbReference>
<dbReference type="Proteomes" id="UP000034854">
    <property type="component" value="Unassembled WGS sequence"/>
</dbReference>
<evidence type="ECO:0000256" key="1">
    <source>
        <dbReference type="PIRSR" id="PIRSR601310-1"/>
    </source>
</evidence>
<dbReference type="AlphaFoldDB" id="A0A0G0UK56"/>
<protein>
    <recommendedName>
        <fullName evidence="4">HIT domain-containing protein</fullName>
    </recommendedName>
</protein>
<dbReference type="EMBL" id="LCAG01000002">
    <property type="protein sequence ID" value="KKR87911.1"/>
    <property type="molecule type" value="Genomic_DNA"/>
</dbReference>